<feature type="region of interest" description="Disordered" evidence="2">
    <location>
        <begin position="1"/>
        <end position="76"/>
    </location>
</feature>
<evidence type="ECO:0000256" key="1">
    <source>
        <dbReference type="ARBA" id="ARBA00009199"/>
    </source>
</evidence>
<sequence>MAGRSASGEETLTAAEISAAVRHERRELREQRESGGADSAGGADSSSREDSADREDSASRADSVGGEDSRDGARGVAAGTAAVTVRGVVQEALDRIAAADPRIGAFRKVRRDAALAEADALAARSDLFGLPLAGVPIAVKDNVAVAGEQCRHGSAATADRPPEPEDHPVVARLRAAGAIVVGLTHTPELSLVGMTDSALGLVRNPWELTRTAGGSSGGAAAAVAAGLVPVAHGNDGLGSIRGPAACCGVFGFKPGYGTVPALLGRDAWWGLAENGVLATTVRDAALVLAVMADDPELAGAAGGHPTGLRIAVSTAPPSPGYRVDREHRRAVEDLAGALESAGHQIVEAPRYPAYVGPGAALTWLAAAAQEAEAHDRRALERRTRSLASAGQALSRVGLTGAWARRRWRATGAERFFGTADVVMTPTLLRPPPAALRWGRRGLVRNFAANTAYAGLCPPWNLAGWPAMSVPAGTHSCGTPIGAQFAARPGREALLLGLAAHIEALRPWPRTAPVRRTP</sequence>
<dbReference type="EMBL" id="BAAAQN010000032">
    <property type="protein sequence ID" value="GAA2041862.1"/>
    <property type="molecule type" value="Genomic_DNA"/>
</dbReference>
<feature type="compositionally biased region" description="Basic and acidic residues" evidence="2">
    <location>
        <begin position="21"/>
        <end position="35"/>
    </location>
</feature>
<feature type="domain" description="Amidase" evidence="3">
    <location>
        <begin position="88"/>
        <end position="495"/>
    </location>
</feature>
<evidence type="ECO:0000259" key="3">
    <source>
        <dbReference type="Pfam" id="PF01425"/>
    </source>
</evidence>
<feature type="compositionally biased region" description="Basic and acidic residues" evidence="2">
    <location>
        <begin position="46"/>
        <end position="59"/>
    </location>
</feature>
<comment type="similarity">
    <text evidence="1">Belongs to the amidase family.</text>
</comment>
<accession>A0ABP5GFD8</accession>
<dbReference type="InterPro" id="IPR036928">
    <property type="entry name" value="AS_sf"/>
</dbReference>
<keyword evidence="5" id="KW-1185">Reference proteome</keyword>
<proteinExistence type="inferred from homology"/>
<protein>
    <submittedName>
        <fullName evidence="4">Amidase</fullName>
    </submittedName>
</protein>
<evidence type="ECO:0000313" key="4">
    <source>
        <dbReference type="EMBL" id="GAA2041862.1"/>
    </source>
</evidence>
<dbReference type="InterPro" id="IPR000120">
    <property type="entry name" value="Amidase"/>
</dbReference>
<feature type="compositionally biased region" description="Low complexity" evidence="2">
    <location>
        <begin position="36"/>
        <end position="45"/>
    </location>
</feature>
<evidence type="ECO:0000313" key="5">
    <source>
        <dbReference type="Proteomes" id="UP001500751"/>
    </source>
</evidence>
<name>A0ABP5GFD8_9ACTN</name>
<gene>
    <name evidence="4" type="ORF">GCM10009839_50470</name>
</gene>
<dbReference type="SUPFAM" id="SSF75304">
    <property type="entry name" value="Amidase signature (AS) enzymes"/>
    <property type="match status" value="1"/>
</dbReference>
<reference evidence="5" key="1">
    <citation type="journal article" date="2019" name="Int. J. Syst. Evol. Microbiol.">
        <title>The Global Catalogue of Microorganisms (GCM) 10K type strain sequencing project: providing services to taxonomists for standard genome sequencing and annotation.</title>
        <authorList>
            <consortium name="The Broad Institute Genomics Platform"/>
            <consortium name="The Broad Institute Genome Sequencing Center for Infectious Disease"/>
            <person name="Wu L."/>
            <person name="Ma J."/>
        </authorList>
    </citation>
    <scope>NUCLEOTIDE SEQUENCE [LARGE SCALE GENOMIC DNA]</scope>
    <source>
        <strain evidence="5">JCM 16014</strain>
    </source>
</reference>
<comment type="caution">
    <text evidence="4">The sequence shown here is derived from an EMBL/GenBank/DDBJ whole genome shotgun (WGS) entry which is preliminary data.</text>
</comment>
<dbReference type="PANTHER" id="PTHR11895">
    <property type="entry name" value="TRANSAMIDASE"/>
    <property type="match status" value="1"/>
</dbReference>
<dbReference type="PANTHER" id="PTHR11895:SF7">
    <property type="entry name" value="GLUTAMYL-TRNA(GLN) AMIDOTRANSFERASE SUBUNIT A, MITOCHONDRIAL"/>
    <property type="match status" value="1"/>
</dbReference>
<dbReference type="Proteomes" id="UP001500751">
    <property type="component" value="Unassembled WGS sequence"/>
</dbReference>
<dbReference type="Pfam" id="PF01425">
    <property type="entry name" value="Amidase"/>
    <property type="match status" value="1"/>
</dbReference>
<dbReference type="InterPro" id="IPR023631">
    <property type="entry name" value="Amidase_dom"/>
</dbReference>
<dbReference type="RefSeq" id="WP_344668131.1">
    <property type="nucleotide sequence ID" value="NZ_BAAAQN010000032.1"/>
</dbReference>
<evidence type="ECO:0000256" key="2">
    <source>
        <dbReference type="SAM" id="MobiDB-lite"/>
    </source>
</evidence>
<dbReference type="Gene3D" id="3.90.1300.10">
    <property type="entry name" value="Amidase signature (AS) domain"/>
    <property type="match status" value="1"/>
</dbReference>
<organism evidence="4 5">
    <name type="scientific">Catenulispora yoronensis</name>
    <dbReference type="NCBI Taxonomy" id="450799"/>
    <lineage>
        <taxon>Bacteria</taxon>
        <taxon>Bacillati</taxon>
        <taxon>Actinomycetota</taxon>
        <taxon>Actinomycetes</taxon>
        <taxon>Catenulisporales</taxon>
        <taxon>Catenulisporaceae</taxon>
        <taxon>Catenulispora</taxon>
    </lineage>
</organism>